<evidence type="ECO:0000313" key="2">
    <source>
        <dbReference type="EMBL" id="MFD0945497.1"/>
    </source>
</evidence>
<comment type="caution">
    <text evidence="2">The sequence shown here is derived from an EMBL/GenBank/DDBJ whole genome shotgun (WGS) entry which is preliminary data.</text>
</comment>
<keyword evidence="1" id="KW-0812">Transmembrane</keyword>
<evidence type="ECO:0000256" key="1">
    <source>
        <dbReference type="SAM" id="Phobius"/>
    </source>
</evidence>
<keyword evidence="1" id="KW-1133">Transmembrane helix</keyword>
<reference evidence="3" key="1">
    <citation type="journal article" date="2019" name="Int. J. Syst. Evol. Microbiol.">
        <title>The Global Catalogue of Microorganisms (GCM) 10K type strain sequencing project: providing services to taxonomists for standard genome sequencing and annotation.</title>
        <authorList>
            <consortium name="The Broad Institute Genomics Platform"/>
            <consortium name="The Broad Institute Genome Sequencing Center for Infectious Disease"/>
            <person name="Wu L."/>
            <person name="Ma J."/>
        </authorList>
    </citation>
    <scope>NUCLEOTIDE SEQUENCE [LARGE SCALE GENOMIC DNA]</scope>
    <source>
        <strain evidence="3">CCUG 62982</strain>
    </source>
</reference>
<dbReference type="EMBL" id="JBHTJG010000001">
    <property type="protein sequence ID" value="MFD0945497.1"/>
    <property type="molecule type" value="Genomic_DNA"/>
</dbReference>
<keyword evidence="3" id="KW-1185">Reference proteome</keyword>
<dbReference type="Proteomes" id="UP001596977">
    <property type="component" value="Unassembled WGS sequence"/>
</dbReference>
<protein>
    <submittedName>
        <fullName evidence="2">Uncharacterized protein</fullName>
    </submittedName>
</protein>
<gene>
    <name evidence="2" type="ORF">ACFQ1E_04000</name>
</gene>
<name>A0ABW3H3P6_9SPHN</name>
<keyword evidence="1" id="KW-0472">Membrane</keyword>
<evidence type="ECO:0000313" key="3">
    <source>
        <dbReference type="Proteomes" id="UP001596977"/>
    </source>
</evidence>
<organism evidence="2 3">
    <name type="scientific">Sphingomonas canadensis</name>
    <dbReference type="NCBI Taxonomy" id="1219257"/>
    <lineage>
        <taxon>Bacteria</taxon>
        <taxon>Pseudomonadati</taxon>
        <taxon>Pseudomonadota</taxon>
        <taxon>Alphaproteobacteria</taxon>
        <taxon>Sphingomonadales</taxon>
        <taxon>Sphingomonadaceae</taxon>
        <taxon>Sphingomonas</taxon>
    </lineage>
</organism>
<accession>A0ABW3H3P6</accession>
<sequence length="47" mass="5504">MTENKEDAEQERYDRLMEGCFYKGLGRVWFAAHGLALVFLLPLLLKM</sequence>
<proteinExistence type="predicted"/>
<feature type="transmembrane region" description="Helical" evidence="1">
    <location>
        <begin position="26"/>
        <end position="45"/>
    </location>
</feature>
<dbReference type="RefSeq" id="WP_264942264.1">
    <property type="nucleotide sequence ID" value="NZ_JAPDRA010000001.1"/>
</dbReference>